<organism evidence="1 2">
    <name type="scientific">Nocardiopsis changdeensis</name>
    <dbReference type="NCBI Taxonomy" id="2831969"/>
    <lineage>
        <taxon>Bacteria</taxon>
        <taxon>Bacillati</taxon>
        <taxon>Actinomycetota</taxon>
        <taxon>Actinomycetes</taxon>
        <taxon>Streptosporangiales</taxon>
        <taxon>Nocardiopsidaceae</taxon>
        <taxon>Nocardiopsis</taxon>
    </lineage>
</organism>
<proteinExistence type="predicted"/>
<evidence type="ECO:0000313" key="2">
    <source>
        <dbReference type="Proteomes" id="UP000676079"/>
    </source>
</evidence>
<protein>
    <submittedName>
        <fullName evidence="1">Uncharacterized protein</fullName>
    </submittedName>
</protein>
<sequence>MSRHISLARARAAATGETHLTAAKAIAALPAESSIIPEATLGQAHLETDLLLGLRDLIYMGPPYDVPVAVTRRTPARDGLVLEIARPHLTDTLTLWLPYTDIDGEFHGIPGLRARHRGHRLELRLLSQDATVTIPVSRAQWGWARTHVHAVHDYRGTPLWAQDPTCLTAVERDTLARRRKRFHGPHAQHWYRLGSAMLRRLGLLTTHHVTGFAGHADLWRGLSWAGPLNMEWGRPHHVAALTEQLTDPSCPTALPAPLRHSVEHDSERSISRIRSARGIELQLRPCTASGDGPIWEWEKHLPLHGPYRAPHRRSSQLLPDAVRSLLIDAFTGDHASTLGVAAPQITARGGGGWNVSHVDGLLGAVGFLRYLAQSQRFADLWPRDLQDATDINTTHGPWRMVRICGVDVAFE</sequence>
<accession>A0ABX8BI07</accession>
<dbReference type="Proteomes" id="UP000676079">
    <property type="component" value="Chromosome"/>
</dbReference>
<dbReference type="EMBL" id="CP074133">
    <property type="protein sequence ID" value="QUX20586.1"/>
    <property type="molecule type" value="Genomic_DNA"/>
</dbReference>
<dbReference type="RefSeq" id="WP_220561782.1">
    <property type="nucleotide sequence ID" value="NZ_CP074133.1"/>
</dbReference>
<gene>
    <name evidence="1" type="ORF">KGD84_18955</name>
</gene>
<keyword evidence="2" id="KW-1185">Reference proteome</keyword>
<name>A0ABX8BI07_9ACTN</name>
<evidence type="ECO:0000313" key="1">
    <source>
        <dbReference type="EMBL" id="QUX20586.1"/>
    </source>
</evidence>
<reference evidence="1 2" key="1">
    <citation type="submission" date="2021-05" db="EMBL/GenBank/DDBJ databases">
        <title>Direct Submission.</title>
        <authorList>
            <person name="Li K."/>
            <person name="Gao J."/>
        </authorList>
    </citation>
    <scope>NUCLEOTIDE SEQUENCE [LARGE SCALE GENOMIC DNA]</scope>
    <source>
        <strain evidence="1 2">Mg02</strain>
    </source>
</reference>